<keyword evidence="1" id="KW-0436">Ligase</keyword>
<evidence type="ECO:0000259" key="7">
    <source>
        <dbReference type="PROSITE" id="PS50011"/>
    </source>
</evidence>
<dbReference type="InterPro" id="IPR035979">
    <property type="entry name" value="RBD_domain_sf"/>
</dbReference>
<evidence type="ECO:0000256" key="3">
    <source>
        <dbReference type="ARBA" id="ARBA00022840"/>
    </source>
</evidence>
<dbReference type="Gene3D" id="3.30.70.330">
    <property type="match status" value="1"/>
</dbReference>
<protein>
    <submittedName>
        <fullName evidence="9">Tubulin polyglutamylase ttll6 (Tubulin tyrosine ligase-like family member 6)</fullName>
    </submittedName>
</protein>
<dbReference type="SMART" id="SM00220">
    <property type="entry name" value="S_TKc"/>
    <property type="match status" value="1"/>
</dbReference>
<organism evidence="9 10">
    <name type="scientific">Durusdinium trenchii</name>
    <dbReference type="NCBI Taxonomy" id="1381693"/>
    <lineage>
        <taxon>Eukaryota</taxon>
        <taxon>Sar</taxon>
        <taxon>Alveolata</taxon>
        <taxon>Dinophyceae</taxon>
        <taxon>Suessiales</taxon>
        <taxon>Symbiodiniaceae</taxon>
        <taxon>Durusdinium</taxon>
    </lineage>
</organism>
<feature type="region of interest" description="Disordered" evidence="6">
    <location>
        <begin position="1429"/>
        <end position="1449"/>
    </location>
</feature>
<dbReference type="SMART" id="SM00360">
    <property type="entry name" value="RRM"/>
    <property type="match status" value="1"/>
</dbReference>
<dbReference type="PROSITE" id="PS50102">
    <property type="entry name" value="RRM"/>
    <property type="match status" value="1"/>
</dbReference>
<feature type="compositionally biased region" description="Basic and acidic residues" evidence="6">
    <location>
        <begin position="1433"/>
        <end position="1449"/>
    </location>
</feature>
<dbReference type="Pfam" id="PF04677">
    <property type="entry name" value="CwfJ_C_1"/>
    <property type="match status" value="1"/>
</dbReference>
<dbReference type="Proteomes" id="UP001642464">
    <property type="component" value="Unassembled WGS sequence"/>
</dbReference>
<dbReference type="SUPFAM" id="SSF56059">
    <property type="entry name" value="Glutathione synthetase ATP-binding domain-like"/>
    <property type="match status" value="1"/>
</dbReference>
<evidence type="ECO:0000256" key="1">
    <source>
        <dbReference type="ARBA" id="ARBA00022598"/>
    </source>
</evidence>
<feature type="domain" description="RRM" evidence="8">
    <location>
        <begin position="728"/>
        <end position="807"/>
    </location>
</feature>
<dbReference type="Pfam" id="PF00076">
    <property type="entry name" value="RRM_1"/>
    <property type="match status" value="1"/>
</dbReference>
<dbReference type="InterPro" id="IPR000504">
    <property type="entry name" value="RRM_dom"/>
</dbReference>
<proteinExistence type="predicted"/>
<feature type="compositionally biased region" description="Basic and acidic residues" evidence="6">
    <location>
        <begin position="1084"/>
        <end position="1096"/>
    </location>
</feature>
<evidence type="ECO:0000256" key="4">
    <source>
        <dbReference type="PROSITE-ProRule" id="PRU00176"/>
    </source>
</evidence>
<keyword evidence="3 5" id="KW-0067">ATP-binding</keyword>
<reference evidence="9 10" key="1">
    <citation type="submission" date="2024-02" db="EMBL/GenBank/DDBJ databases">
        <authorList>
            <person name="Chen Y."/>
            <person name="Shah S."/>
            <person name="Dougan E. K."/>
            <person name="Thang M."/>
            <person name="Chan C."/>
        </authorList>
    </citation>
    <scope>NUCLEOTIDE SEQUENCE [LARGE SCALE GENOMIC DNA]</scope>
</reference>
<feature type="region of interest" description="Disordered" evidence="6">
    <location>
        <begin position="1540"/>
        <end position="1579"/>
    </location>
</feature>
<keyword evidence="10" id="KW-1185">Reference proteome</keyword>
<dbReference type="InterPro" id="IPR017441">
    <property type="entry name" value="Protein_kinase_ATP_BS"/>
</dbReference>
<feature type="domain" description="Protein kinase" evidence="7">
    <location>
        <begin position="94"/>
        <end position="474"/>
    </location>
</feature>
<feature type="region of interest" description="Disordered" evidence="6">
    <location>
        <begin position="1084"/>
        <end position="1123"/>
    </location>
</feature>
<gene>
    <name evidence="9" type="ORF">SCF082_LOCUS37143</name>
</gene>
<evidence type="ECO:0000256" key="5">
    <source>
        <dbReference type="PROSITE-ProRule" id="PRU10141"/>
    </source>
</evidence>
<dbReference type="Gene3D" id="3.30.428.10">
    <property type="entry name" value="HIT-like"/>
    <property type="match status" value="1"/>
</dbReference>
<dbReference type="PROSITE" id="PS50011">
    <property type="entry name" value="PROTEIN_KINASE_DOM"/>
    <property type="match status" value="1"/>
</dbReference>
<dbReference type="SUPFAM" id="SSF56112">
    <property type="entry name" value="Protein kinase-like (PK-like)"/>
    <property type="match status" value="1"/>
</dbReference>
<dbReference type="InterPro" id="IPR008266">
    <property type="entry name" value="Tyr_kinase_AS"/>
</dbReference>
<feature type="region of interest" description="Disordered" evidence="6">
    <location>
        <begin position="698"/>
        <end position="722"/>
    </location>
</feature>
<feature type="binding site" evidence="5">
    <location>
        <position position="127"/>
    </location>
    <ligand>
        <name>ATP</name>
        <dbReference type="ChEBI" id="CHEBI:30616"/>
    </ligand>
</feature>
<dbReference type="Pfam" id="PF00069">
    <property type="entry name" value="Pkinase"/>
    <property type="match status" value="1"/>
</dbReference>
<dbReference type="InterPro" id="IPR004344">
    <property type="entry name" value="TTL/TTLL_fam"/>
</dbReference>
<feature type="region of interest" description="Disordered" evidence="6">
    <location>
        <begin position="39"/>
        <end position="62"/>
    </location>
</feature>
<dbReference type="PROSITE" id="PS51221">
    <property type="entry name" value="TTL"/>
    <property type="match status" value="1"/>
</dbReference>
<dbReference type="InterPro" id="IPR011009">
    <property type="entry name" value="Kinase-like_dom_sf"/>
</dbReference>
<evidence type="ECO:0000256" key="2">
    <source>
        <dbReference type="ARBA" id="ARBA00022741"/>
    </source>
</evidence>
<keyword evidence="2 5" id="KW-0547">Nucleotide-binding</keyword>
<dbReference type="Pfam" id="PF03133">
    <property type="entry name" value="TTL"/>
    <property type="match status" value="1"/>
</dbReference>
<evidence type="ECO:0000256" key="6">
    <source>
        <dbReference type="SAM" id="MobiDB-lite"/>
    </source>
</evidence>
<dbReference type="PROSITE" id="PS00107">
    <property type="entry name" value="PROTEIN_KINASE_ATP"/>
    <property type="match status" value="1"/>
</dbReference>
<evidence type="ECO:0000259" key="8">
    <source>
        <dbReference type="PROSITE" id="PS50102"/>
    </source>
</evidence>
<feature type="compositionally biased region" description="Basic and acidic residues" evidence="6">
    <location>
        <begin position="708"/>
        <end position="717"/>
    </location>
</feature>
<dbReference type="PANTHER" id="PTHR12241:SF147">
    <property type="entry name" value="TUBULIN POLYGLUTAMYLASE TTLL7"/>
    <property type="match status" value="1"/>
</dbReference>
<sequence>MLGLAAYTATAVKRLIKLAQAEEAPIDVLLTAEWPRGMEERVKEAERPKDPDGPEPGPRSGMQLAGLRQACHAARLLEQGCELQFHVRQHEVLAKPERHLGSGSYASVWELRLRCASGAVPRRAVLKHFPPVDAAVAAFFGQQLLGQHREQWQKERAIGERLSHVAARADTAAEFRGRRHVAALLAAEPRFVGVAPVDWLKRRRRYDPSFQRRFKIDRRRQKRPLKEAPANQELMLILEHAGDPLEQRWQEERSAIRPRSTCPVERSAIVEQLLEGVELLGLCGVVHADISASNCCIDDAGVVRLVDFGNAVLLEAARQASGKLERLRSRYVHHPRFPCSERYAYPQTLHRLIEKIEQPRNIDVYSACYDCEAFCGNLAATPPEVLRGLLTAGASDVYGVGILYWWLLTGARRIEDSMQRAQQAMTAAMFDLERQEAEKFRKVYQILEELSAKQLQLERDVAGLLYSAEGHAFWMASSPQTCHVVQLHRPWVETSDSTTQLPAPADAETETPFEIHVDGDRISFPGWRRFYALSPQQQMEELHGRLRAAKPEDTSEAERSARWLCSALAEAPEDRASAAQGLAGEMKRGRTHAGRTQVGHEIDWAKISSPAVAELCVALEPRYHIFGGADLFYQRAPFQTKDAGHVCRCIALGKVASKGKARTAFHGLSLSPAAAMPETALKQRPANTTPNPFAAPVVAGGGADGEGDEKGTKRDAAAMEEEDPIEPDTVFLGRLPPNIEEKRIQAAFKHVGKIERVHLAREAGEGTACKGFGWVTFSTPEEAEAAVEMDGMLECGGRMITISISRPKARADGGPRKKKREIQIVVEPHADCWFCLVNPKVEKHMIVTATTEVYIATARGPVNPYHVQILPVKHAPCFAACPPDLQQALQVQLVALRKMFADAGQECLVWERWIPMGMSSANHMQVQVLPIDKSRRSLAVTELAKSGGPGRASLHRQVMPWDGGKKRIRVKLVQCKADVVRETARAVGWRECDLGDDNWDVAWADTTAALFRAVQQVKPFQRVNHFPLMQIICRKDLLAQHLQTIRQLCPSGAQEFSFFPETWVLPGDLQRFWTFVQQSFEKASPAKESRGRERSKSFGRRSQRSQGRSVDPHTSDDEDQEPMTFIAKPRSAARGEGIFLFQVRASDLRAPRQRLREVFDAEKLVVQSFLEKPLLIDGYKWDMRVYVLVTSAHPLTVYLYTDGLARFCTDLYAPPSSENLEMREMHLTNFSINWESEFFEDTEDGATGSKRSLRTVLESSIENGEEIWSAIACCVKKTLLAIGPKMEDHYDRFFGRSRDGGGSACFELLGFDFILDEQQRLYLLEVNSAPSLSCPTSLDREIKENVLSEGFRLLRLDGSEKVKHAERQQQRLVDRHKEHLARREELARQKEDCRSSVGFLSSTHRFPKLPPVGVPGTLTAPVPGAVPVPVPVPEKRSEKHWSTRLEESPPKELEHLKVKNVPGFVSYLEDSETDTDRNSEDEEAFGSQAEEGSDHEAEAFRFLGIPVSPNYVQILPISEDEGIWQEIQAGATRLAQGWTAARPQSQPPRRVSQMATSGAPPQTPRSSSRPRLKTMLPKSVPPARVSVRSVLPLKTVHLGL</sequence>
<dbReference type="InterPro" id="IPR006768">
    <property type="entry name" value="Cwf19-like_C_dom-1"/>
</dbReference>
<comment type="caution">
    <text evidence="9">The sequence shown here is derived from an EMBL/GenBank/DDBJ whole genome shotgun (WGS) entry which is preliminary data.</text>
</comment>
<dbReference type="SUPFAM" id="SSF54928">
    <property type="entry name" value="RNA-binding domain, RBD"/>
    <property type="match status" value="1"/>
</dbReference>
<feature type="compositionally biased region" description="Basic and acidic residues" evidence="6">
    <location>
        <begin position="39"/>
        <end position="52"/>
    </location>
</feature>
<dbReference type="Gene3D" id="3.30.470.20">
    <property type="entry name" value="ATP-grasp fold, B domain"/>
    <property type="match status" value="1"/>
</dbReference>
<evidence type="ECO:0000313" key="10">
    <source>
        <dbReference type="Proteomes" id="UP001642464"/>
    </source>
</evidence>
<feature type="compositionally biased region" description="Acidic residues" evidence="6">
    <location>
        <begin position="1469"/>
        <end position="1484"/>
    </location>
</feature>
<dbReference type="PANTHER" id="PTHR12241">
    <property type="entry name" value="TUBULIN POLYGLUTAMYLASE"/>
    <property type="match status" value="1"/>
</dbReference>
<keyword evidence="4" id="KW-0694">RNA-binding</keyword>
<feature type="region of interest" description="Disordered" evidence="6">
    <location>
        <begin position="1469"/>
        <end position="1494"/>
    </location>
</feature>
<dbReference type="InterPro" id="IPR012677">
    <property type="entry name" value="Nucleotide-bd_a/b_plait_sf"/>
</dbReference>
<accession>A0ABP0PPB7</accession>
<dbReference type="PROSITE" id="PS00109">
    <property type="entry name" value="PROTEIN_KINASE_TYR"/>
    <property type="match status" value="1"/>
</dbReference>
<dbReference type="SUPFAM" id="SSF54197">
    <property type="entry name" value="HIT-like"/>
    <property type="match status" value="1"/>
</dbReference>
<dbReference type="EMBL" id="CAXAMM010037668">
    <property type="protein sequence ID" value="CAK9077421.1"/>
    <property type="molecule type" value="Genomic_DNA"/>
</dbReference>
<name>A0ABP0PPB7_9DINO</name>
<dbReference type="InterPro" id="IPR036265">
    <property type="entry name" value="HIT-like_sf"/>
</dbReference>
<dbReference type="InterPro" id="IPR000719">
    <property type="entry name" value="Prot_kinase_dom"/>
</dbReference>
<dbReference type="Gene3D" id="1.10.510.10">
    <property type="entry name" value="Transferase(Phosphotransferase) domain 1"/>
    <property type="match status" value="1"/>
</dbReference>
<evidence type="ECO:0000313" key="9">
    <source>
        <dbReference type="EMBL" id="CAK9077421.1"/>
    </source>
</evidence>